<protein>
    <submittedName>
        <fullName evidence="1">Uncharacterized protein</fullName>
    </submittedName>
</protein>
<dbReference type="KEGG" id="pmar:B0X71_05485"/>
<evidence type="ECO:0000313" key="2">
    <source>
        <dbReference type="Proteomes" id="UP000188184"/>
    </source>
</evidence>
<dbReference type="Proteomes" id="UP000188184">
    <property type="component" value="Chromosome"/>
</dbReference>
<dbReference type="RefSeq" id="WP_077588485.1">
    <property type="nucleotide sequence ID" value="NZ_CP019640.1"/>
</dbReference>
<sequence>MARLILACLVIVSIAAAWLGYSRLTDDTYEGMSIIPEEHEDIPLYEGLEPQEHQYTLQGNEWQEVRGFYLDTFPGLGWRLVHEESALDDPDVSNDSSGFMTRWRKDGFDGELWISGGYNQFDDKTEIIFDQTQIRTQSVWLEEAPDSICIYQTEEDDHCSRTEDPDIIRVLTDFVNAGNDWEDAADLSEELAVIDFGTLEVKVAQPEGGDVFLQSTEGVKTMKPEPEFLKLLEYVVEHN</sequence>
<dbReference type="AlphaFoldDB" id="A0A1Q2KWN4"/>
<proteinExistence type="predicted"/>
<keyword evidence="2" id="KW-1185">Reference proteome</keyword>
<accession>A0A1Q2KWN4</accession>
<reference evidence="1 2" key="1">
    <citation type="submission" date="2017-02" db="EMBL/GenBank/DDBJ databases">
        <title>The complete genomic sequence of a novel cold adapted crude oil-degrading bacterium Planococcus qaidamina Y42.</title>
        <authorList>
            <person name="Yang R."/>
        </authorList>
    </citation>
    <scope>NUCLEOTIDE SEQUENCE [LARGE SCALE GENOMIC DNA]</scope>
    <source>
        <strain evidence="1 2">Y42</strain>
    </source>
</reference>
<organism evidence="1 2">
    <name type="scientific">Planococcus lenghuensis</name>
    <dbReference type="NCBI Taxonomy" id="2213202"/>
    <lineage>
        <taxon>Bacteria</taxon>
        <taxon>Bacillati</taxon>
        <taxon>Bacillota</taxon>
        <taxon>Bacilli</taxon>
        <taxon>Bacillales</taxon>
        <taxon>Caryophanaceae</taxon>
        <taxon>Planococcus</taxon>
    </lineage>
</organism>
<gene>
    <name evidence="1" type="ORF">B0X71_05485</name>
</gene>
<dbReference type="EMBL" id="CP019640">
    <property type="protein sequence ID" value="AQQ52601.1"/>
    <property type="molecule type" value="Genomic_DNA"/>
</dbReference>
<evidence type="ECO:0000313" key="1">
    <source>
        <dbReference type="EMBL" id="AQQ52601.1"/>
    </source>
</evidence>
<dbReference type="OrthoDB" id="2939119at2"/>
<name>A0A1Q2KWN4_9BACL</name>